<comment type="caution">
    <text evidence="1">The sequence shown here is derived from an EMBL/GenBank/DDBJ whole genome shotgun (WGS) entry which is preliminary data.</text>
</comment>
<evidence type="ECO:0008006" key="3">
    <source>
        <dbReference type="Google" id="ProtNLM"/>
    </source>
</evidence>
<evidence type="ECO:0000313" key="1">
    <source>
        <dbReference type="EMBL" id="MDV2474757.1"/>
    </source>
</evidence>
<sequence length="105" mass="10897">MSVDVPEVRAIAAGLGRAVAGTERQWQHAVGGLGFDAGAAGPGHRGRGDAVDAGYRRLRRVLEAWSDEAAGVAELLGRTADSYGYEVDRQVAALTRVDPAAGAPR</sequence>
<accession>A0ABU3WLX0</accession>
<dbReference type="EMBL" id="WBMO01000001">
    <property type="protein sequence ID" value="MDV2474757.1"/>
    <property type="molecule type" value="Genomic_DNA"/>
</dbReference>
<keyword evidence="2" id="KW-1185">Reference proteome</keyword>
<reference evidence="1 2" key="1">
    <citation type="submission" date="2019-10" db="EMBL/GenBank/DDBJ databases">
        <title>Draft Genome Assembly of Rhodococcus zopfii DSM44189.</title>
        <authorList>
            <person name="Sutton J.M."/>
            <person name="Akob D.M."/>
            <person name="Bushman T.J."/>
        </authorList>
    </citation>
    <scope>NUCLEOTIDE SEQUENCE [LARGE SCALE GENOMIC DNA]</scope>
    <source>
        <strain evidence="1 2">DSM 44189</strain>
    </source>
</reference>
<organism evidence="1 2">
    <name type="scientific">Rhodococcus zopfii</name>
    <dbReference type="NCBI Taxonomy" id="43772"/>
    <lineage>
        <taxon>Bacteria</taxon>
        <taxon>Bacillati</taxon>
        <taxon>Actinomycetota</taxon>
        <taxon>Actinomycetes</taxon>
        <taxon>Mycobacteriales</taxon>
        <taxon>Nocardiaceae</taxon>
        <taxon>Rhodococcus</taxon>
    </lineage>
</organism>
<gene>
    <name evidence="1" type="ORF">F8M49_03695</name>
</gene>
<name>A0ABU3WLX0_9NOCA</name>
<dbReference type="Proteomes" id="UP001275440">
    <property type="component" value="Unassembled WGS sequence"/>
</dbReference>
<protein>
    <recommendedName>
        <fullName evidence="3">Excreted virulence factor EspC (Type VII ESX diderm)</fullName>
    </recommendedName>
</protein>
<proteinExistence type="predicted"/>
<evidence type="ECO:0000313" key="2">
    <source>
        <dbReference type="Proteomes" id="UP001275440"/>
    </source>
</evidence>